<feature type="transmembrane region" description="Helical" evidence="10">
    <location>
        <begin position="376"/>
        <end position="392"/>
    </location>
</feature>
<accession>A0A6P6PE67</accession>
<evidence type="ECO:0000313" key="12">
    <source>
        <dbReference type="RefSeq" id="XP_026118765.1"/>
    </source>
</evidence>
<dbReference type="InterPro" id="IPR012430">
    <property type="entry name" value="TMEM43_fam"/>
</dbReference>
<dbReference type="PANTHER" id="PTHR13416:SF2">
    <property type="entry name" value="TRANSMEMBRANE PROTEIN 43"/>
    <property type="match status" value="1"/>
</dbReference>
<dbReference type="GO" id="GO:0071763">
    <property type="term" value="P:nuclear membrane organization"/>
    <property type="evidence" value="ECO:0007669"/>
    <property type="project" value="TreeGrafter"/>
</dbReference>
<keyword evidence="8 10" id="KW-0472">Membrane</keyword>
<dbReference type="OrthoDB" id="410725at2759"/>
<comment type="similarity">
    <text evidence="4">Belongs to the TMEM43 family.</text>
</comment>
<gene>
    <name evidence="12" type="primary">LOC113097727</name>
</gene>
<evidence type="ECO:0000256" key="9">
    <source>
        <dbReference type="ARBA" id="ARBA00023242"/>
    </source>
</evidence>
<dbReference type="GO" id="GO:0005637">
    <property type="term" value="C:nuclear inner membrane"/>
    <property type="evidence" value="ECO:0007669"/>
    <property type="project" value="TreeGrafter"/>
</dbReference>
<keyword evidence="5 10" id="KW-0812">Transmembrane</keyword>
<dbReference type="GO" id="GO:0006629">
    <property type="term" value="P:lipid metabolic process"/>
    <property type="evidence" value="ECO:0007669"/>
    <property type="project" value="TreeGrafter"/>
</dbReference>
<dbReference type="RefSeq" id="XP_026118765.1">
    <property type="nucleotide sequence ID" value="XM_026262980.1"/>
</dbReference>
<evidence type="ECO:0000256" key="2">
    <source>
        <dbReference type="ARBA" id="ARBA00004259"/>
    </source>
</evidence>
<name>A0A6P6PE67_CARAU</name>
<organism evidence="11 12">
    <name type="scientific">Carassius auratus</name>
    <name type="common">Goldfish</name>
    <dbReference type="NCBI Taxonomy" id="7957"/>
    <lineage>
        <taxon>Eukaryota</taxon>
        <taxon>Metazoa</taxon>
        <taxon>Chordata</taxon>
        <taxon>Craniata</taxon>
        <taxon>Vertebrata</taxon>
        <taxon>Euteleostomi</taxon>
        <taxon>Actinopterygii</taxon>
        <taxon>Neopterygii</taxon>
        <taxon>Teleostei</taxon>
        <taxon>Ostariophysi</taxon>
        <taxon>Cypriniformes</taxon>
        <taxon>Cyprinidae</taxon>
        <taxon>Cyprininae</taxon>
        <taxon>Carassius</taxon>
    </lineage>
</organism>
<dbReference type="GO" id="GO:0005789">
    <property type="term" value="C:endoplasmic reticulum membrane"/>
    <property type="evidence" value="ECO:0007669"/>
    <property type="project" value="UniProtKB-SubCell"/>
</dbReference>
<comment type="subcellular location">
    <subcellularLocation>
        <location evidence="1">Endomembrane system</location>
        <topology evidence="1">Multi-pass membrane protein</topology>
    </subcellularLocation>
    <subcellularLocation>
        <location evidence="3">Endoplasmic reticulum membrane</location>
    </subcellularLocation>
    <subcellularLocation>
        <location evidence="2">Nucleus envelope</location>
    </subcellularLocation>
</comment>
<feature type="transmembrane region" description="Helical" evidence="10">
    <location>
        <begin position="25"/>
        <end position="47"/>
    </location>
</feature>
<dbReference type="Pfam" id="PF07787">
    <property type="entry name" value="TMEM43"/>
    <property type="match status" value="1"/>
</dbReference>
<feature type="transmembrane region" description="Helical" evidence="10">
    <location>
        <begin position="307"/>
        <end position="328"/>
    </location>
</feature>
<dbReference type="GeneID" id="113097727"/>
<evidence type="ECO:0000256" key="6">
    <source>
        <dbReference type="ARBA" id="ARBA00022824"/>
    </source>
</evidence>
<evidence type="ECO:0000313" key="11">
    <source>
        <dbReference type="Proteomes" id="UP000515129"/>
    </source>
</evidence>
<keyword evidence="11" id="KW-1185">Reference proteome</keyword>
<evidence type="ECO:0000256" key="1">
    <source>
        <dbReference type="ARBA" id="ARBA00004127"/>
    </source>
</evidence>
<evidence type="ECO:0000256" key="7">
    <source>
        <dbReference type="ARBA" id="ARBA00022989"/>
    </source>
</evidence>
<evidence type="ECO:0000256" key="5">
    <source>
        <dbReference type="ARBA" id="ARBA00022692"/>
    </source>
</evidence>
<dbReference type="PANTHER" id="PTHR13416">
    <property type="match status" value="1"/>
</dbReference>
<evidence type="ECO:0000256" key="8">
    <source>
        <dbReference type="ARBA" id="ARBA00023136"/>
    </source>
</evidence>
<proteinExistence type="inferred from homology"/>
<keyword evidence="6" id="KW-0256">Endoplasmic reticulum</keyword>
<sequence length="399" mass="44659">MTETFSGEQHTRVHADRSPGFLERLSASTGGVIAGVCLFALSFYVLFTNEGRAVRTASALDEGLKQVVSLHTDVTLDPQNDGRLVHLSGPLRTAQPLYDPNYSVTVQAVKLKRQVEMYQWVEYSESRDYEENGEKKTETTYTYNTEWRSEVISSRHFDKEVGHMNPSAMAVESVTVVAPDVWVGNLFLSEGLVEQINDFHTLSLQGLPVPVMNNFLTVYDDYFYHTTNPRRPEVGDVRIRFTYAGLSGDGVYPGPAHKVSVVAMQRGDQLKPFKTRSGDVLEILYMGDLSAEEVFDREHQLNNMKTWALRLGGWVLMFLGVSLSTRILYTLVDWVPVLRELVSAGLKIFALCVSCSLSLLTIAAGWIFYRPLLGGMIMLLALLPLLLAHVRAPSKKTND</sequence>
<evidence type="ECO:0000256" key="3">
    <source>
        <dbReference type="ARBA" id="ARBA00004586"/>
    </source>
</evidence>
<dbReference type="AlphaFoldDB" id="A0A6P6PE67"/>
<dbReference type="KEGG" id="caua:113097727"/>
<keyword evidence="9" id="KW-0539">Nucleus</keyword>
<evidence type="ECO:0000256" key="10">
    <source>
        <dbReference type="SAM" id="Phobius"/>
    </source>
</evidence>
<keyword evidence="7 10" id="KW-1133">Transmembrane helix</keyword>
<protein>
    <submittedName>
        <fullName evidence="12">Transmembrane protein 43-like</fullName>
    </submittedName>
</protein>
<reference evidence="12" key="1">
    <citation type="submission" date="2025-08" db="UniProtKB">
        <authorList>
            <consortium name="RefSeq"/>
        </authorList>
    </citation>
    <scope>IDENTIFICATION</scope>
    <source>
        <strain evidence="12">Wakin</strain>
        <tissue evidence="12">Muscle</tissue>
    </source>
</reference>
<evidence type="ECO:0000256" key="4">
    <source>
        <dbReference type="ARBA" id="ARBA00006627"/>
    </source>
</evidence>
<dbReference type="Proteomes" id="UP000515129">
    <property type="component" value="Unplaced"/>
</dbReference>